<protein>
    <submittedName>
        <fullName evidence="5">AraC family transcriptional regulator</fullName>
    </submittedName>
</protein>
<dbReference type="RefSeq" id="WP_125016672.1">
    <property type="nucleotide sequence ID" value="NZ_RQVQ01000002.1"/>
</dbReference>
<reference evidence="5 6" key="1">
    <citation type="submission" date="2018-11" db="EMBL/GenBank/DDBJ databases">
        <title>Flavobacterium sp. nov., YIM 102701-2 draft genome.</title>
        <authorList>
            <person name="Li G."/>
            <person name="Jiang Y."/>
        </authorList>
    </citation>
    <scope>NUCLEOTIDE SEQUENCE [LARGE SCALE GENOMIC DNA]</scope>
    <source>
        <strain evidence="5 6">YIM 102701-2</strain>
    </source>
</reference>
<keyword evidence="2" id="KW-0238">DNA-binding</keyword>
<dbReference type="GO" id="GO:0043565">
    <property type="term" value="F:sequence-specific DNA binding"/>
    <property type="evidence" value="ECO:0007669"/>
    <property type="project" value="InterPro"/>
</dbReference>
<evidence type="ECO:0000259" key="4">
    <source>
        <dbReference type="PROSITE" id="PS01124"/>
    </source>
</evidence>
<accession>A0A3P3WGK3</accession>
<dbReference type="PANTHER" id="PTHR46796">
    <property type="entry name" value="HTH-TYPE TRANSCRIPTIONAL ACTIVATOR RHAS-RELATED"/>
    <property type="match status" value="1"/>
</dbReference>
<name>A0A3P3WGK3_9FLAO</name>
<evidence type="ECO:0000313" key="6">
    <source>
        <dbReference type="Proteomes" id="UP000275719"/>
    </source>
</evidence>
<dbReference type="PROSITE" id="PS01124">
    <property type="entry name" value="HTH_ARAC_FAMILY_2"/>
    <property type="match status" value="1"/>
</dbReference>
<dbReference type="Pfam" id="PF20240">
    <property type="entry name" value="DUF6597"/>
    <property type="match status" value="1"/>
</dbReference>
<dbReference type="EMBL" id="RQVQ01000002">
    <property type="protein sequence ID" value="RRJ93166.1"/>
    <property type="molecule type" value="Genomic_DNA"/>
</dbReference>
<dbReference type="OrthoDB" id="662446at2"/>
<dbReference type="SMART" id="SM00342">
    <property type="entry name" value="HTH_ARAC"/>
    <property type="match status" value="1"/>
</dbReference>
<dbReference type="Gene3D" id="1.10.10.60">
    <property type="entry name" value="Homeodomain-like"/>
    <property type="match status" value="1"/>
</dbReference>
<feature type="domain" description="HTH araC/xylS-type" evidence="4">
    <location>
        <begin position="167"/>
        <end position="269"/>
    </location>
</feature>
<keyword evidence="3" id="KW-0804">Transcription</keyword>
<dbReference type="AlphaFoldDB" id="A0A3P3WGK3"/>
<evidence type="ECO:0000313" key="5">
    <source>
        <dbReference type="EMBL" id="RRJ93166.1"/>
    </source>
</evidence>
<organism evidence="5 6">
    <name type="scientific">Paenimyroides tangerinum</name>
    <dbReference type="NCBI Taxonomy" id="2488728"/>
    <lineage>
        <taxon>Bacteria</taxon>
        <taxon>Pseudomonadati</taxon>
        <taxon>Bacteroidota</taxon>
        <taxon>Flavobacteriia</taxon>
        <taxon>Flavobacteriales</taxon>
        <taxon>Flavobacteriaceae</taxon>
        <taxon>Paenimyroides</taxon>
    </lineage>
</organism>
<dbReference type="Pfam" id="PF12833">
    <property type="entry name" value="HTH_18"/>
    <property type="match status" value="1"/>
</dbReference>
<dbReference type="InterPro" id="IPR018060">
    <property type="entry name" value="HTH_AraC"/>
</dbReference>
<proteinExistence type="predicted"/>
<dbReference type="PANTHER" id="PTHR46796:SF13">
    <property type="entry name" value="HTH-TYPE TRANSCRIPTIONAL ACTIVATOR RHAS"/>
    <property type="match status" value="1"/>
</dbReference>
<comment type="caution">
    <text evidence="5">The sequence shown here is derived from an EMBL/GenBank/DDBJ whole genome shotgun (WGS) entry which is preliminary data.</text>
</comment>
<gene>
    <name evidence="5" type="ORF">EG240_01460</name>
</gene>
<dbReference type="GO" id="GO:0003700">
    <property type="term" value="F:DNA-binding transcription factor activity"/>
    <property type="evidence" value="ECO:0007669"/>
    <property type="project" value="InterPro"/>
</dbReference>
<dbReference type="Proteomes" id="UP000275719">
    <property type="component" value="Unassembled WGS sequence"/>
</dbReference>
<dbReference type="InterPro" id="IPR046532">
    <property type="entry name" value="DUF6597"/>
</dbReference>
<evidence type="ECO:0000256" key="1">
    <source>
        <dbReference type="ARBA" id="ARBA00023015"/>
    </source>
</evidence>
<evidence type="ECO:0000256" key="3">
    <source>
        <dbReference type="ARBA" id="ARBA00023163"/>
    </source>
</evidence>
<keyword evidence="6" id="KW-1185">Reference proteome</keyword>
<keyword evidence="1" id="KW-0805">Transcription regulation</keyword>
<evidence type="ECO:0000256" key="2">
    <source>
        <dbReference type="ARBA" id="ARBA00023125"/>
    </source>
</evidence>
<dbReference type="InterPro" id="IPR050204">
    <property type="entry name" value="AraC_XylS_family_regulators"/>
</dbReference>
<sequence>MENKSYLKTLKPKNELLKKVIAYFYFHVCEEENHSESFYFYPNYLHAVTIYLGNKVTLNYDPICSNIEKDANPKSITCLYTVNSKHKTLVNINGSFHKIGIVFYPLGFNHFIKKPLNELMTKDFMKIDLSESFNEALQKINKNDDLENQLEVIEKELLKLYQPFQEPILNDSIREIILSNGAIKISELEEQFQTNRKKLLRLFKKHTLISMEEYKKMVMFRNSLNYALQNKEEANLTDIALFAMYYDQSHFIKHFKTITNETPKTLLPKINKLGNEDLYWHFFEK</sequence>